<keyword evidence="2" id="KW-1015">Disulfide bond</keyword>
<dbReference type="InterPro" id="IPR051343">
    <property type="entry name" value="G-type_lectin_kinases/EP1-like"/>
</dbReference>
<dbReference type="InParanoid" id="A0A3N7FAP2"/>
<dbReference type="STRING" id="3694.A0A3N7FAP2"/>
<dbReference type="Gramene" id="Potri.T084450.1.v4.1">
    <property type="protein sequence ID" value="Potri.T084450.1.v4.1"/>
    <property type="gene ID" value="Potri.T084450.v4.1"/>
</dbReference>
<keyword evidence="1" id="KW-0732">Signal</keyword>
<dbReference type="PROSITE" id="PS50927">
    <property type="entry name" value="BULB_LECTIN"/>
    <property type="match status" value="1"/>
</dbReference>
<gene>
    <name evidence="5" type="ORF">POPTR_T084450</name>
</gene>
<dbReference type="InterPro" id="IPR036426">
    <property type="entry name" value="Bulb-type_lectin_dom_sf"/>
</dbReference>
<evidence type="ECO:0000259" key="4">
    <source>
        <dbReference type="PROSITE" id="PS50927"/>
    </source>
</evidence>
<evidence type="ECO:0000256" key="1">
    <source>
        <dbReference type="ARBA" id="ARBA00022729"/>
    </source>
</evidence>
<sequence>MVLLQLMAVAQTNGSMPVGAFITATDDAPSWLSSSGEFAFGFQPLEYKDHFLLSIWYAKIPEKTIVWYANGDNPAPRESKVELRGDSGLVLTDPQGNLIWSSGSLQVERSIKETLGWRDLM</sequence>
<dbReference type="SMR" id="A0A3N7FAP2"/>
<proteinExistence type="predicted"/>
<accession>A0A3N7FAP2</accession>
<dbReference type="OMA" id="TTIWYAN"/>
<evidence type="ECO:0000256" key="3">
    <source>
        <dbReference type="ARBA" id="ARBA00023180"/>
    </source>
</evidence>
<evidence type="ECO:0000313" key="5">
    <source>
        <dbReference type="EMBL" id="RQO93617.1"/>
    </source>
</evidence>
<dbReference type="PANTHER" id="PTHR47976">
    <property type="entry name" value="G-TYPE LECTIN S-RECEPTOR-LIKE SERINE/THREONINE-PROTEIN KINASE SD2-5"/>
    <property type="match status" value="1"/>
</dbReference>
<dbReference type="EMBL" id="KZ623396">
    <property type="protein sequence ID" value="RQO93617.1"/>
    <property type="molecule type" value="Genomic_DNA"/>
</dbReference>
<dbReference type="PANTHER" id="PTHR47976:SF15">
    <property type="entry name" value="G-TYPE LECTIN S-RECEPTOR-LIKE SERINE_THREONINE-PROTEIN KINASE RLK1"/>
    <property type="match status" value="1"/>
</dbReference>
<organism evidence="5">
    <name type="scientific">Populus trichocarpa</name>
    <name type="common">Western balsam poplar</name>
    <name type="synonym">Populus balsamifera subsp. trichocarpa</name>
    <dbReference type="NCBI Taxonomy" id="3694"/>
    <lineage>
        <taxon>Eukaryota</taxon>
        <taxon>Viridiplantae</taxon>
        <taxon>Streptophyta</taxon>
        <taxon>Embryophyta</taxon>
        <taxon>Tracheophyta</taxon>
        <taxon>Spermatophyta</taxon>
        <taxon>Magnoliopsida</taxon>
        <taxon>eudicotyledons</taxon>
        <taxon>Gunneridae</taxon>
        <taxon>Pentapetalae</taxon>
        <taxon>rosids</taxon>
        <taxon>fabids</taxon>
        <taxon>Malpighiales</taxon>
        <taxon>Salicaceae</taxon>
        <taxon>Saliceae</taxon>
        <taxon>Populus</taxon>
    </lineage>
</organism>
<dbReference type="Gene3D" id="2.90.10.10">
    <property type="entry name" value="Bulb-type lectin domain"/>
    <property type="match status" value="1"/>
</dbReference>
<keyword evidence="3" id="KW-0325">Glycoprotein</keyword>
<dbReference type="SUPFAM" id="SSF51110">
    <property type="entry name" value="alpha-D-mannose-specific plant lectins"/>
    <property type="match status" value="1"/>
</dbReference>
<name>A0A3N7FAP2_POPTR</name>
<dbReference type="AlphaFoldDB" id="A0A3N7FAP2"/>
<reference evidence="5" key="2">
    <citation type="submission" date="2017-07" db="EMBL/GenBank/DDBJ databases">
        <title>WGS assembly of Populus trichocarpa.</title>
        <authorList>
            <person name="Tuskan G."/>
            <person name="Difazio S."/>
            <person name="Jansson S."/>
            <person name="Bohlmann J."/>
            <person name="Grigoriev I."/>
            <person name="Hellsten U."/>
            <person name="Putnam N."/>
            <person name="Ralph S."/>
            <person name="Rombauts S."/>
            <person name="Salamov A."/>
            <person name="Schein J."/>
            <person name="Sterck L."/>
            <person name="Aerts A."/>
            <person name="Bhalerao R."/>
            <person name="Bhalerao R."/>
            <person name="Blaudez D."/>
            <person name="Boerjan W."/>
            <person name="Brun A."/>
            <person name="Brunner A."/>
            <person name="Busov V."/>
            <person name="Campbell M."/>
            <person name="Carlson J."/>
            <person name="Chalot M."/>
            <person name="Chapman J."/>
            <person name="Chen G."/>
            <person name="Cooper D."/>
            <person name="Coutinho P."/>
            <person name="Couturier J."/>
            <person name="Covert S."/>
            <person name="Cronk Q."/>
            <person name="Cunningham R."/>
            <person name="Davis J."/>
            <person name="Degroeve S."/>
            <person name="Dejardin A."/>
            <person name="Depamphilis C."/>
            <person name="Detter J."/>
            <person name="Dirks B."/>
            <person name="Dubchak I."/>
            <person name="Duplessis S."/>
            <person name="Ehlting J."/>
            <person name="Ellis B."/>
            <person name="Gendler K."/>
            <person name="Goodstein D."/>
            <person name="Gribskov M."/>
            <person name="Grimwood J."/>
            <person name="Groover A."/>
            <person name="Gunter L."/>
            <person name="Hamberger B."/>
            <person name="Heinze B."/>
            <person name="Helariutta Y."/>
            <person name="Henrissat B."/>
            <person name="Holligan D."/>
            <person name="Holt R."/>
            <person name="Huang W."/>
            <person name="Islam-Faridi N."/>
            <person name="Jones S."/>
            <person name="Jones-Rhoades M."/>
            <person name="Jorgensen R."/>
            <person name="Joshi C."/>
            <person name="Kangasjarvi J."/>
            <person name="Karlsson J."/>
            <person name="Kelleher C."/>
            <person name="Kirkpatrick R."/>
            <person name="Kirst M."/>
            <person name="Kohler A."/>
            <person name="Kalluri U."/>
            <person name="Larimer F."/>
            <person name="Leebens-Mack J."/>
            <person name="Leple J."/>
            <person name="Locascio P."/>
            <person name="Lou Y."/>
            <person name="Lucas S."/>
            <person name="Martin F."/>
            <person name="Montanini B."/>
            <person name="Napoli C."/>
            <person name="Nelson D."/>
            <person name="Nelson C."/>
            <person name="Nieminen K."/>
            <person name="Nilsson O."/>
            <person name="Pereda V."/>
            <person name="Peter G."/>
            <person name="Philippe R."/>
            <person name="Pilate G."/>
            <person name="Poliakov A."/>
            <person name="Razumovskaya J."/>
            <person name="Richardson P."/>
            <person name="Rinaldi C."/>
            <person name="Ritland K."/>
            <person name="Rouze P."/>
            <person name="Ryaboy D."/>
            <person name="Schmutz J."/>
            <person name="Schrader J."/>
            <person name="Segerman B."/>
            <person name="Shin H."/>
            <person name="Siddiqui A."/>
            <person name="Sterky F."/>
            <person name="Terry A."/>
            <person name="Tsai C."/>
            <person name="Uberbacher E."/>
            <person name="Unneberg P."/>
            <person name="Vahala J."/>
            <person name="Wall K."/>
            <person name="Wessler S."/>
            <person name="Yang G."/>
            <person name="Yin T."/>
            <person name="Douglas C."/>
            <person name="Marra M."/>
            <person name="Sandberg G."/>
            <person name="Van De Peer Y."/>
            <person name="Rokhsar D."/>
        </authorList>
    </citation>
    <scope>NUCLEOTIDE SEQUENCE</scope>
    <source>
        <strain evidence="5">Nisqually-1</strain>
    </source>
</reference>
<evidence type="ECO:0000256" key="2">
    <source>
        <dbReference type="ARBA" id="ARBA00023157"/>
    </source>
</evidence>
<reference evidence="5" key="1">
    <citation type="journal article" date="2006" name="Science">
        <title>The genome of black cottonwood, Populus trichocarpa (Torr. &amp; Gray).</title>
        <authorList>
            <person name="Tuskan G.A."/>
            <person name="Difazio S."/>
            <person name="Jansson S."/>
            <person name="Bohlmann J."/>
            <person name="Grigoriev I."/>
            <person name="Hellsten U."/>
            <person name="Putnam N."/>
            <person name="Ralph S."/>
            <person name="Rombauts S."/>
            <person name="Salamov A."/>
            <person name="Schein J."/>
            <person name="Sterck L."/>
            <person name="Aerts A."/>
            <person name="Bhalerao R.R."/>
            <person name="Bhalerao R.P."/>
            <person name="Blaudez D."/>
            <person name="Boerjan W."/>
            <person name="Brun A."/>
            <person name="Brunner A."/>
            <person name="Busov V."/>
            <person name="Campbell M."/>
            <person name="Carlson J."/>
            <person name="Chalot M."/>
            <person name="Chapman J."/>
            <person name="Chen G.L."/>
            <person name="Cooper D."/>
            <person name="Coutinho P.M."/>
            <person name="Couturier J."/>
            <person name="Covert S."/>
            <person name="Cronk Q."/>
            <person name="Cunningham R."/>
            <person name="Davis J."/>
            <person name="Degroeve S."/>
            <person name="Dejardin A."/>
            <person name="Depamphilis C."/>
            <person name="Detter J."/>
            <person name="Dirks B."/>
            <person name="Dubchak I."/>
            <person name="Duplessis S."/>
            <person name="Ehlting J."/>
            <person name="Ellis B."/>
            <person name="Gendler K."/>
            <person name="Goodstein D."/>
            <person name="Gribskov M."/>
            <person name="Grimwood J."/>
            <person name="Groover A."/>
            <person name="Gunter L."/>
            <person name="Hamberger B."/>
            <person name="Heinze B."/>
            <person name="Helariutta Y."/>
            <person name="Henrissat B."/>
            <person name="Holligan D."/>
            <person name="Holt R."/>
            <person name="Huang W."/>
            <person name="Islam-Faridi N."/>
            <person name="Jones S."/>
            <person name="Jones-Rhoades M."/>
            <person name="Jorgensen R."/>
            <person name="Joshi C."/>
            <person name="Kangasjarvi J."/>
            <person name="Karlsson J."/>
            <person name="Kelleher C."/>
            <person name="Kirkpatrick R."/>
            <person name="Kirst M."/>
            <person name="Kohler A."/>
            <person name="Kalluri U."/>
            <person name="Larimer F."/>
            <person name="Leebens-Mack J."/>
            <person name="Leple J.C."/>
            <person name="Locascio P."/>
            <person name="Lou Y."/>
            <person name="Lucas S."/>
            <person name="Martin F."/>
            <person name="Montanini B."/>
            <person name="Napoli C."/>
            <person name="Nelson D.R."/>
            <person name="Nelson C."/>
            <person name="Nieminen K."/>
            <person name="Nilsson O."/>
            <person name="Pereda V."/>
            <person name="Peter G."/>
            <person name="Philippe R."/>
            <person name="Pilate G."/>
            <person name="Poliakov A."/>
            <person name="Razumovskaya J."/>
            <person name="Richardson P."/>
            <person name="Rinaldi C."/>
            <person name="Ritland K."/>
            <person name="Rouze P."/>
            <person name="Ryaboy D."/>
            <person name="Schmutz J."/>
            <person name="Schrader J."/>
            <person name="Segerman B."/>
            <person name="Shin H."/>
            <person name="Siddiqui A."/>
            <person name="Sterky F."/>
            <person name="Terry A."/>
            <person name="Tsai C.J."/>
            <person name="Uberbacher E."/>
            <person name="Unneberg P."/>
            <person name="Vahala J."/>
            <person name="Wall K."/>
            <person name="Wessler S."/>
            <person name="Yang G."/>
            <person name="Yin T."/>
            <person name="Douglas C."/>
            <person name="Marra M."/>
            <person name="Sandberg G."/>
            <person name="Van de Peer Y."/>
            <person name="Rokhsar D."/>
        </authorList>
    </citation>
    <scope>NUCLEOTIDE SEQUENCE [LARGE SCALE GENOMIC DNA]</scope>
    <source>
        <strain evidence="5">Nisqually-1</strain>
    </source>
</reference>
<dbReference type="InterPro" id="IPR001480">
    <property type="entry name" value="Bulb-type_lectin_dom"/>
</dbReference>
<protein>
    <recommendedName>
        <fullName evidence="4">Bulb-type lectin domain-containing protein</fullName>
    </recommendedName>
</protein>
<feature type="domain" description="Bulb-type lectin" evidence="4">
    <location>
        <begin position="17"/>
        <end position="121"/>
    </location>
</feature>